<reference evidence="2" key="1">
    <citation type="submission" date="2021-03" db="EMBL/GenBank/DDBJ databases">
        <authorList>
            <person name="Kim M.K."/>
        </authorList>
    </citation>
    <scope>NUCLEOTIDE SEQUENCE</scope>
    <source>
        <strain evidence="2">BT186</strain>
    </source>
</reference>
<dbReference type="RefSeq" id="WP_206984662.1">
    <property type="nucleotide sequence ID" value="NZ_JAFLQZ010000007.1"/>
</dbReference>
<dbReference type="InterPro" id="IPR025991">
    <property type="entry name" value="Chemoreceptor_zinc-bind_dom"/>
</dbReference>
<proteinExistence type="predicted"/>
<protein>
    <submittedName>
        <fullName evidence="2">CZB domain-containing protein</fullName>
    </submittedName>
</protein>
<dbReference type="Proteomes" id="UP000664144">
    <property type="component" value="Unassembled WGS sequence"/>
</dbReference>
<sequence length="121" mass="13805">MNDELKQDFESAVVKHLLFKSKLRSYLYGSGTSQGPIRDPAQCNFGRWIQARALGPYAHLPESRELDRLHVRIHQEANRLMDMHARGQVEPALAGLPAVEQLADQITALMRTMEQKLRRAL</sequence>
<evidence type="ECO:0000313" key="3">
    <source>
        <dbReference type="Proteomes" id="UP000664144"/>
    </source>
</evidence>
<keyword evidence="3" id="KW-1185">Reference proteome</keyword>
<gene>
    <name evidence="2" type="ORF">J0X19_12280</name>
</gene>
<dbReference type="Pfam" id="PF13682">
    <property type="entry name" value="CZB"/>
    <property type="match status" value="1"/>
</dbReference>
<feature type="domain" description="Chemoreceptor zinc-binding" evidence="1">
    <location>
        <begin position="16"/>
        <end position="80"/>
    </location>
</feature>
<dbReference type="Gene3D" id="1.20.120.30">
    <property type="entry name" value="Aspartate receptor, ligand-binding domain"/>
    <property type="match status" value="1"/>
</dbReference>
<dbReference type="EMBL" id="JAFLQZ010000007">
    <property type="protein sequence ID" value="MBO0358727.1"/>
    <property type="molecule type" value="Genomic_DNA"/>
</dbReference>
<organism evidence="2 3">
    <name type="scientific">Hymenobacter telluris</name>
    <dbReference type="NCBI Taxonomy" id="2816474"/>
    <lineage>
        <taxon>Bacteria</taxon>
        <taxon>Pseudomonadati</taxon>
        <taxon>Bacteroidota</taxon>
        <taxon>Cytophagia</taxon>
        <taxon>Cytophagales</taxon>
        <taxon>Hymenobacteraceae</taxon>
        <taxon>Hymenobacter</taxon>
    </lineage>
</organism>
<evidence type="ECO:0000259" key="1">
    <source>
        <dbReference type="Pfam" id="PF13682"/>
    </source>
</evidence>
<accession>A0A939EWZ5</accession>
<name>A0A939EWZ5_9BACT</name>
<dbReference type="AlphaFoldDB" id="A0A939EWZ5"/>
<comment type="caution">
    <text evidence="2">The sequence shown here is derived from an EMBL/GenBank/DDBJ whole genome shotgun (WGS) entry which is preliminary data.</text>
</comment>
<evidence type="ECO:0000313" key="2">
    <source>
        <dbReference type="EMBL" id="MBO0358727.1"/>
    </source>
</evidence>